<organism evidence="1 2">
    <name type="scientific">Physocladia obscura</name>
    <dbReference type="NCBI Taxonomy" id="109957"/>
    <lineage>
        <taxon>Eukaryota</taxon>
        <taxon>Fungi</taxon>
        <taxon>Fungi incertae sedis</taxon>
        <taxon>Chytridiomycota</taxon>
        <taxon>Chytridiomycota incertae sedis</taxon>
        <taxon>Chytridiomycetes</taxon>
        <taxon>Chytridiales</taxon>
        <taxon>Chytriomycetaceae</taxon>
        <taxon>Physocladia</taxon>
    </lineage>
</organism>
<proteinExistence type="predicted"/>
<dbReference type="EMBL" id="JADGJH010001594">
    <property type="protein sequence ID" value="KAJ3111837.1"/>
    <property type="molecule type" value="Genomic_DNA"/>
</dbReference>
<gene>
    <name evidence="1" type="ORF">HK100_002543</name>
</gene>
<keyword evidence="2" id="KW-1185">Reference proteome</keyword>
<evidence type="ECO:0000313" key="1">
    <source>
        <dbReference type="EMBL" id="KAJ3111837.1"/>
    </source>
</evidence>
<dbReference type="PANTHER" id="PTHR33905:SF1">
    <property type="entry name" value="CST COMPLEX SUBUNIT TEN1"/>
    <property type="match status" value="1"/>
</dbReference>
<dbReference type="GO" id="GO:0042162">
    <property type="term" value="F:telomeric DNA binding"/>
    <property type="evidence" value="ECO:0007669"/>
    <property type="project" value="TreeGrafter"/>
</dbReference>
<dbReference type="Proteomes" id="UP001211907">
    <property type="component" value="Unassembled WGS sequence"/>
</dbReference>
<dbReference type="GO" id="GO:1990879">
    <property type="term" value="C:CST complex"/>
    <property type="evidence" value="ECO:0007669"/>
    <property type="project" value="InterPro"/>
</dbReference>
<protein>
    <submittedName>
        <fullName evidence="1">Uncharacterized protein</fullName>
    </submittedName>
</protein>
<evidence type="ECO:0000313" key="2">
    <source>
        <dbReference type="Proteomes" id="UP001211907"/>
    </source>
</evidence>
<dbReference type="GO" id="GO:0010521">
    <property type="term" value="F:telomerase inhibitor activity"/>
    <property type="evidence" value="ECO:0007669"/>
    <property type="project" value="TreeGrafter"/>
</dbReference>
<accession>A0AAD5SV78</accession>
<dbReference type="PANTHER" id="PTHR33905">
    <property type="entry name" value="CST COMPLEX SUBUNIT TEN1"/>
    <property type="match status" value="1"/>
</dbReference>
<dbReference type="InterPro" id="IPR029146">
    <property type="entry name" value="Ten1_animal_plant"/>
</dbReference>
<name>A0AAD5SV78_9FUNG</name>
<reference evidence="1" key="1">
    <citation type="submission" date="2020-05" db="EMBL/GenBank/DDBJ databases">
        <title>Phylogenomic resolution of chytrid fungi.</title>
        <authorList>
            <person name="Stajich J.E."/>
            <person name="Amses K."/>
            <person name="Simmons R."/>
            <person name="Seto K."/>
            <person name="Myers J."/>
            <person name="Bonds A."/>
            <person name="Quandt C.A."/>
            <person name="Barry K."/>
            <person name="Liu P."/>
            <person name="Grigoriev I."/>
            <person name="Longcore J.E."/>
            <person name="James T.Y."/>
        </authorList>
    </citation>
    <scope>NUCLEOTIDE SEQUENCE</scope>
    <source>
        <strain evidence="1">JEL0513</strain>
    </source>
</reference>
<dbReference type="InterPro" id="IPR012340">
    <property type="entry name" value="NA-bd_OB-fold"/>
</dbReference>
<dbReference type="Gene3D" id="2.40.50.140">
    <property type="entry name" value="Nucleic acid-binding proteins"/>
    <property type="match status" value="1"/>
</dbReference>
<dbReference type="Pfam" id="PF15490">
    <property type="entry name" value="Ten1_2"/>
    <property type="match status" value="1"/>
</dbReference>
<dbReference type="GO" id="GO:0032211">
    <property type="term" value="P:negative regulation of telomere maintenance via telomerase"/>
    <property type="evidence" value="ECO:0007669"/>
    <property type="project" value="TreeGrafter"/>
</dbReference>
<dbReference type="AlphaFoldDB" id="A0AAD5SV78"/>
<comment type="caution">
    <text evidence="1">The sequence shown here is derived from an EMBL/GenBank/DDBJ whole genome shotgun (WGS) entry which is preliminary data.</text>
</comment>
<sequence length="142" mass="16204">MQVSKLVLVSEICSHITHMQGECVRVLGRISEFDIDSSFVVLAHASFDILVDTNLIGPIDKNTSKALIQFVGEMTEADDLTNMSPMVREYLQQTRRVGMPLRSFVYLNARIVRNMDGLDVSLYENSLKAMRIFDQRRSDLEF</sequence>
<dbReference type="GO" id="GO:0003697">
    <property type="term" value="F:single-stranded DNA binding"/>
    <property type="evidence" value="ECO:0007669"/>
    <property type="project" value="InterPro"/>
</dbReference>